<feature type="region of interest" description="Disordered" evidence="1">
    <location>
        <begin position="249"/>
        <end position="280"/>
    </location>
</feature>
<accession>A0A6B0SX32</accession>
<dbReference type="AlphaFoldDB" id="A0A6B0SX32"/>
<evidence type="ECO:0000313" key="2">
    <source>
        <dbReference type="EMBL" id="MXR50134.1"/>
    </source>
</evidence>
<protein>
    <submittedName>
        <fullName evidence="2">Uncharacterized protein</fullName>
    </submittedName>
</protein>
<organism evidence="2 3">
    <name type="scientific">Halovenus carboxidivorans</name>
    <dbReference type="NCBI Taxonomy" id="2692199"/>
    <lineage>
        <taxon>Archaea</taxon>
        <taxon>Methanobacteriati</taxon>
        <taxon>Methanobacteriota</taxon>
        <taxon>Stenosarchaea group</taxon>
        <taxon>Halobacteria</taxon>
        <taxon>Halobacteriales</taxon>
        <taxon>Haloarculaceae</taxon>
        <taxon>Halovenus</taxon>
    </lineage>
</organism>
<gene>
    <name evidence="2" type="ORF">GRX03_00725</name>
</gene>
<comment type="caution">
    <text evidence="2">The sequence shown here is derived from an EMBL/GenBank/DDBJ whole genome shotgun (WGS) entry which is preliminary data.</text>
</comment>
<dbReference type="EMBL" id="WUUT01000001">
    <property type="protein sequence ID" value="MXR50134.1"/>
    <property type="molecule type" value="Genomic_DNA"/>
</dbReference>
<proteinExistence type="predicted"/>
<name>A0A6B0SX32_9EURY</name>
<feature type="region of interest" description="Disordered" evidence="1">
    <location>
        <begin position="311"/>
        <end position="331"/>
    </location>
</feature>
<keyword evidence="3" id="KW-1185">Reference proteome</keyword>
<feature type="compositionally biased region" description="Gly residues" evidence="1">
    <location>
        <begin position="249"/>
        <end position="274"/>
    </location>
</feature>
<evidence type="ECO:0000313" key="3">
    <source>
        <dbReference type="Proteomes" id="UP000466535"/>
    </source>
</evidence>
<dbReference type="RefSeq" id="WP_159762294.1">
    <property type="nucleotide sequence ID" value="NZ_WUUT01000001.1"/>
</dbReference>
<reference evidence="2 3" key="1">
    <citation type="submission" date="2019-12" db="EMBL/GenBank/DDBJ databases">
        <title>Isolation and characterization of three novel carbon monoxide-oxidizing members of Halobacteria from salione crusts and soils.</title>
        <authorList>
            <person name="Myers M.R."/>
            <person name="King G.M."/>
        </authorList>
    </citation>
    <scope>NUCLEOTIDE SEQUENCE [LARGE SCALE GENOMIC DNA]</scope>
    <source>
        <strain evidence="2 3">WSH3</strain>
    </source>
</reference>
<evidence type="ECO:0000256" key="1">
    <source>
        <dbReference type="SAM" id="MobiDB-lite"/>
    </source>
</evidence>
<dbReference type="PROSITE" id="PS51257">
    <property type="entry name" value="PROKAR_LIPOPROTEIN"/>
    <property type="match status" value="1"/>
</dbReference>
<sequence length="359" mass="36279">MDRTIDRRTMLQLGGAATVAAIAGCSSGSDDGDSGGSGSTGYEQYLAVRNNQVSFAYADFQALQEFNTGDSGGGGSQGDLGLDEPMLAPVGGLLLIGFAAGFQLGALGLSGLIQTESGSELSSQGNQILLSNGALVVVGDMDTDEIDSQLTSESEGSFATQYEQTDESNGYTFYEPANSDSGMTTSSGVAAVSGTELLVAESRELVDAVISAVGGDGRAVDEFDEFRWLLDNGGDGLVALGGYGPDGFSGFGGQSGGSGGQNDGSGGQNDGSGGSSETELSFVQNSGGFVGSISFDGEQVTSVIAASSDGIAETDQGQIESEFQSDRTDVSVDFQGDNRLVAEATYSRDVLEGSSGSDA</sequence>
<dbReference type="Proteomes" id="UP000466535">
    <property type="component" value="Unassembled WGS sequence"/>
</dbReference>